<protein>
    <recommendedName>
        <fullName evidence="1">DM2 domain-containing protein</fullName>
    </recommendedName>
</protein>
<accession>A0A804P531</accession>
<dbReference type="Pfam" id="PF02201">
    <property type="entry name" value="SWIB"/>
    <property type="match status" value="1"/>
</dbReference>
<dbReference type="InterPro" id="IPR036885">
    <property type="entry name" value="SWIB_MDM2_dom_sf"/>
</dbReference>
<keyword evidence="3" id="KW-1185">Reference proteome</keyword>
<reference evidence="2" key="2">
    <citation type="submission" date="2019-07" db="EMBL/GenBank/DDBJ databases">
        <authorList>
            <person name="Seetharam A."/>
            <person name="Woodhouse M."/>
            <person name="Cannon E."/>
        </authorList>
    </citation>
    <scope>NUCLEOTIDE SEQUENCE [LARGE SCALE GENOMIC DNA]</scope>
    <source>
        <strain evidence="2">cv. B73</strain>
    </source>
</reference>
<reference evidence="2" key="3">
    <citation type="submission" date="2021-05" db="UniProtKB">
        <authorList>
            <consortium name="EnsemblPlants"/>
        </authorList>
    </citation>
    <scope>IDENTIFICATION</scope>
    <source>
        <strain evidence="2">cv. B73</strain>
    </source>
</reference>
<feature type="domain" description="DM2" evidence="1">
    <location>
        <begin position="51"/>
        <end position="87"/>
    </location>
</feature>
<dbReference type="Gene3D" id="1.10.245.10">
    <property type="entry name" value="SWIB/MDM2 domain"/>
    <property type="match status" value="1"/>
</dbReference>
<evidence type="ECO:0000259" key="1">
    <source>
        <dbReference type="Pfam" id="PF02201"/>
    </source>
</evidence>
<dbReference type="Proteomes" id="UP000007305">
    <property type="component" value="Chromosome 4"/>
</dbReference>
<gene>
    <name evidence="2" type="primary">LOC100193662</name>
</gene>
<evidence type="ECO:0007829" key="4">
    <source>
        <dbReference type="PeptideAtlas" id="A0A804P531"/>
    </source>
</evidence>
<reference evidence="3" key="1">
    <citation type="journal article" date="2009" name="Science">
        <title>The B73 maize genome: complexity, diversity, and dynamics.</title>
        <authorList>
            <person name="Schnable P.S."/>
            <person name="Ware D."/>
            <person name="Fulton R.S."/>
            <person name="Stein J.C."/>
            <person name="Wei F."/>
            <person name="Pasternak S."/>
            <person name="Liang C."/>
            <person name="Zhang J."/>
            <person name="Fulton L."/>
            <person name="Graves T.A."/>
            <person name="Minx P."/>
            <person name="Reily A.D."/>
            <person name="Courtney L."/>
            <person name="Kruchowski S.S."/>
            <person name="Tomlinson C."/>
            <person name="Strong C."/>
            <person name="Delehaunty K."/>
            <person name="Fronick C."/>
            <person name="Courtney B."/>
            <person name="Rock S.M."/>
            <person name="Belter E."/>
            <person name="Du F."/>
            <person name="Kim K."/>
            <person name="Abbott R.M."/>
            <person name="Cotton M."/>
            <person name="Levy A."/>
            <person name="Marchetto P."/>
            <person name="Ochoa K."/>
            <person name="Jackson S.M."/>
            <person name="Gillam B."/>
            <person name="Chen W."/>
            <person name="Yan L."/>
            <person name="Higginbotham J."/>
            <person name="Cardenas M."/>
            <person name="Waligorski J."/>
            <person name="Applebaum E."/>
            <person name="Phelps L."/>
            <person name="Falcone J."/>
            <person name="Kanchi K."/>
            <person name="Thane T."/>
            <person name="Scimone A."/>
            <person name="Thane N."/>
            <person name="Henke J."/>
            <person name="Wang T."/>
            <person name="Ruppert J."/>
            <person name="Shah N."/>
            <person name="Rotter K."/>
            <person name="Hodges J."/>
            <person name="Ingenthron E."/>
            <person name="Cordes M."/>
            <person name="Kohlberg S."/>
            <person name="Sgro J."/>
            <person name="Delgado B."/>
            <person name="Mead K."/>
            <person name="Chinwalla A."/>
            <person name="Leonard S."/>
            <person name="Crouse K."/>
            <person name="Collura K."/>
            <person name="Kudrna D."/>
            <person name="Currie J."/>
            <person name="He R."/>
            <person name="Angelova A."/>
            <person name="Rajasekar S."/>
            <person name="Mueller T."/>
            <person name="Lomeli R."/>
            <person name="Scara G."/>
            <person name="Ko A."/>
            <person name="Delaney K."/>
            <person name="Wissotski M."/>
            <person name="Lopez G."/>
            <person name="Campos D."/>
            <person name="Braidotti M."/>
            <person name="Ashley E."/>
            <person name="Golser W."/>
            <person name="Kim H."/>
            <person name="Lee S."/>
            <person name="Lin J."/>
            <person name="Dujmic Z."/>
            <person name="Kim W."/>
            <person name="Talag J."/>
            <person name="Zuccolo A."/>
            <person name="Fan C."/>
            <person name="Sebastian A."/>
            <person name="Kramer M."/>
            <person name="Spiegel L."/>
            <person name="Nascimento L."/>
            <person name="Zutavern T."/>
            <person name="Miller B."/>
            <person name="Ambroise C."/>
            <person name="Muller S."/>
            <person name="Spooner W."/>
            <person name="Narechania A."/>
            <person name="Ren L."/>
            <person name="Wei S."/>
            <person name="Kumari S."/>
            <person name="Faga B."/>
            <person name="Levy M.J."/>
            <person name="McMahan L."/>
            <person name="Van Buren P."/>
            <person name="Vaughn M.W."/>
            <person name="Ying K."/>
            <person name="Yeh C.-T."/>
            <person name="Emrich S.J."/>
            <person name="Jia Y."/>
            <person name="Kalyanaraman A."/>
            <person name="Hsia A.-P."/>
            <person name="Barbazuk W.B."/>
            <person name="Baucom R.S."/>
            <person name="Brutnell T.P."/>
            <person name="Carpita N.C."/>
            <person name="Chaparro C."/>
            <person name="Chia J.-M."/>
            <person name="Deragon J.-M."/>
            <person name="Estill J.C."/>
            <person name="Fu Y."/>
            <person name="Jeddeloh J.A."/>
            <person name="Han Y."/>
            <person name="Lee H."/>
            <person name="Li P."/>
            <person name="Lisch D.R."/>
            <person name="Liu S."/>
            <person name="Liu Z."/>
            <person name="Nagel D.H."/>
            <person name="McCann M.C."/>
            <person name="SanMiguel P."/>
            <person name="Myers A.M."/>
            <person name="Nettleton D."/>
            <person name="Nguyen J."/>
            <person name="Penning B.W."/>
            <person name="Ponnala L."/>
            <person name="Schneider K.L."/>
            <person name="Schwartz D.C."/>
            <person name="Sharma A."/>
            <person name="Soderlund C."/>
            <person name="Springer N.M."/>
            <person name="Sun Q."/>
            <person name="Wang H."/>
            <person name="Waterman M."/>
            <person name="Westerman R."/>
            <person name="Wolfgruber T.K."/>
            <person name="Yang L."/>
            <person name="Yu Y."/>
            <person name="Zhang L."/>
            <person name="Zhou S."/>
            <person name="Zhu Q."/>
            <person name="Bennetzen J.L."/>
            <person name="Dawe R.K."/>
            <person name="Jiang J."/>
            <person name="Jiang N."/>
            <person name="Presting G.G."/>
            <person name="Wessler S.R."/>
            <person name="Aluru S."/>
            <person name="Martienssen R.A."/>
            <person name="Clifton S.W."/>
            <person name="McCombie W.R."/>
            <person name="Wing R.A."/>
            <person name="Wilson R.K."/>
        </authorList>
    </citation>
    <scope>NUCLEOTIDE SEQUENCE [LARGE SCALE GENOMIC DNA]</scope>
    <source>
        <strain evidence="3">cv. B73</strain>
    </source>
</reference>
<keyword evidence="4" id="KW-1267">Proteomics identification</keyword>
<dbReference type="InterPro" id="IPR003121">
    <property type="entry name" value="SWIB_MDM2_domain"/>
</dbReference>
<evidence type="ECO:0000313" key="3">
    <source>
        <dbReference type="Proteomes" id="UP000007305"/>
    </source>
</evidence>
<dbReference type="CDD" id="cd10567">
    <property type="entry name" value="SWIB-MDM2_like"/>
    <property type="match status" value="1"/>
</dbReference>
<evidence type="ECO:0000313" key="2">
    <source>
        <dbReference type="EnsemblPlants" id="Zm00001eb208960_P001"/>
    </source>
</evidence>
<organism evidence="2 3">
    <name type="scientific">Zea mays</name>
    <name type="common">Maize</name>
    <dbReference type="NCBI Taxonomy" id="4577"/>
    <lineage>
        <taxon>Eukaryota</taxon>
        <taxon>Viridiplantae</taxon>
        <taxon>Streptophyta</taxon>
        <taxon>Embryophyta</taxon>
        <taxon>Tracheophyta</taxon>
        <taxon>Spermatophyta</taxon>
        <taxon>Magnoliopsida</taxon>
        <taxon>Liliopsida</taxon>
        <taxon>Poales</taxon>
        <taxon>Poaceae</taxon>
        <taxon>PACMAD clade</taxon>
        <taxon>Panicoideae</taxon>
        <taxon>Andropogonodae</taxon>
        <taxon>Andropogoneae</taxon>
        <taxon>Tripsacinae</taxon>
        <taxon>Zea</taxon>
    </lineage>
</organism>
<dbReference type="AlphaFoldDB" id="A0A804P531"/>
<dbReference type="SUPFAM" id="SSF47592">
    <property type="entry name" value="SWIB/MDM2 domain"/>
    <property type="match status" value="1"/>
</dbReference>
<proteinExistence type="evidence at protein level"/>
<dbReference type="Gramene" id="Zm00001eb208960_T001">
    <property type="protein sequence ID" value="Zm00001eb208960_P001"/>
    <property type="gene ID" value="Zm00001eb208960"/>
</dbReference>
<dbReference type="EnsemblPlants" id="Zm00001eb208960_T001">
    <property type="protein sequence ID" value="Zm00001eb208960_P001"/>
    <property type="gene ID" value="Zm00001eb208960"/>
</dbReference>
<name>A0A804P531_MAIZE</name>
<sequence>MTRMEEAIPAKRASVDAIATTACPRLSPVMRTLCGVTTPTQGRDAWPHSTNPAKKTEINCDATLKSLFGGRDKVGMLEINRLLNAHFPKN</sequence>